<reference evidence="3" key="2">
    <citation type="submission" date="2015-01" db="EMBL/GenBank/DDBJ databases">
        <title>Evolutionary Origins and Diversification of the Mycorrhizal Mutualists.</title>
        <authorList>
            <consortium name="DOE Joint Genome Institute"/>
            <consortium name="Mycorrhizal Genomics Consortium"/>
            <person name="Kohler A."/>
            <person name="Kuo A."/>
            <person name="Nagy L.G."/>
            <person name="Floudas D."/>
            <person name="Copeland A."/>
            <person name="Barry K.W."/>
            <person name="Cichocki N."/>
            <person name="Veneault-Fourrey C."/>
            <person name="LaButti K."/>
            <person name="Lindquist E.A."/>
            <person name="Lipzen A."/>
            <person name="Lundell T."/>
            <person name="Morin E."/>
            <person name="Murat C."/>
            <person name="Riley R."/>
            <person name="Ohm R."/>
            <person name="Sun H."/>
            <person name="Tunlid A."/>
            <person name="Henrissat B."/>
            <person name="Grigoriev I.V."/>
            <person name="Hibbett D.S."/>
            <person name="Martin F."/>
        </authorList>
    </citation>
    <scope>NUCLEOTIDE SEQUENCE [LARGE SCALE GENOMIC DNA]</scope>
    <source>
        <strain evidence="3">UH-Slu-Lm8-n1</strain>
    </source>
</reference>
<organism evidence="2 3">
    <name type="scientific">Suillus luteus UH-Slu-Lm8-n1</name>
    <dbReference type="NCBI Taxonomy" id="930992"/>
    <lineage>
        <taxon>Eukaryota</taxon>
        <taxon>Fungi</taxon>
        <taxon>Dikarya</taxon>
        <taxon>Basidiomycota</taxon>
        <taxon>Agaricomycotina</taxon>
        <taxon>Agaricomycetes</taxon>
        <taxon>Agaricomycetidae</taxon>
        <taxon>Boletales</taxon>
        <taxon>Suillineae</taxon>
        <taxon>Suillaceae</taxon>
        <taxon>Suillus</taxon>
    </lineage>
</organism>
<sequence length="430" mass="48789">MQTPSSPSSIITTPPDCHEKAVRLAKLMGEAMFCSFALLHYDSASKKMIKWYWPDDDEGKKVLPSNFAKYRNERDFRYPCCLCADGCGKEAYIEAAVYPWKDDTDQETYWRARCTSDTCGYKAEHGKPCPIQLEWTRQEQAELFKRLKSSMGDGITAKEFWVLFKCCEHCSRVGIRPVREGCKSDNRGVVIADLEAVVTVWVDHIFQASTGSRVGDTIYWVGGPSGKQVELLGGWDTNEWRERSAQPLSWAHGARIFWHNPAPGHRVYFYNLRTELYILYFLLKGRVYNSDIWQIIGGRILEAQMEELLQSAGDSIGRSIDPSFHLLSTWVPPGVQEALDKACHSELRSQAGLMATYVDMEGYHSHQRNPELELLHLHVKMCCAKAEVEVYKLAIENAPASNSSDSNTSSSPSPTWQPPLEEMSKEMYEG</sequence>
<evidence type="ECO:0000313" key="2">
    <source>
        <dbReference type="EMBL" id="KIK32969.1"/>
    </source>
</evidence>
<dbReference type="OrthoDB" id="2678974at2759"/>
<gene>
    <name evidence="2" type="ORF">CY34DRAFT_110787</name>
</gene>
<protein>
    <submittedName>
        <fullName evidence="2">Uncharacterized protein</fullName>
    </submittedName>
</protein>
<reference evidence="2 3" key="1">
    <citation type="submission" date="2014-04" db="EMBL/GenBank/DDBJ databases">
        <authorList>
            <consortium name="DOE Joint Genome Institute"/>
            <person name="Kuo A."/>
            <person name="Ruytinx J."/>
            <person name="Rineau F."/>
            <person name="Colpaert J."/>
            <person name="Kohler A."/>
            <person name="Nagy L.G."/>
            <person name="Floudas D."/>
            <person name="Copeland A."/>
            <person name="Barry K.W."/>
            <person name="Cichocki N."/>
            <person name="Veneault-Fourrey C."/>
            <person name="LaButti K."/>
            <person name="Lindquist E.A."/>
            <person name="Lipzen A."/>
            <person name="Lundell T."/>
            <person name="Morin E."/>
            <person name="Murat C."/>
            <person name="Sun H."/>
            <person name="Tunlid A."/>
            <person name="Henrissat B."/>
            <person name="Grigoriev I.V."/>
            <person name="Hibbett D.S."/>
            <person name="Martin F."/>
            <person name="Nordberg H.P."/>
            <person name="Cantor M.N."/>
            <person name="Hua S.X."/>
        </authorList>
    </citation>
    <scope>NUCLEOTIDE SEQUENCE [LARGE SCALE GENOMIC DNA]</scope>
    <source>
        <strain evidence="2 3">UH-Slu-Lm8-n1</strain>
    </source>
</reference>
<dbReference type="EMBL" id="KN836063">
    <property type="protein sequence ID" value="KIK32969.1"/>
    <property type="molecule type" value="Genomic_DNA"/>
</dbReference>
<evidence type="ECO:0000313" key="3">
    <source>
        <dbReference type="Proteomes" id="UP000054485"/>
    </source>
</evidence>
<evidence type="ECO:0000256" key="1">
    <source>
        <dbReference type="SAM" id="MobiDB-lite"/>
    </source>
</evidence>
<dbReference type="HOGENOM" id="CLU_638686_0_0_1"/>
<feature type="compositionally biased region" description="Low complexity" evidence="1">
    <location>
        <begin position="399"/>
        <end position="414"/>
    </location>
</feature>
<accession>A0A0D0A437</accession>
<dbReference type="Proteomes" id="UP000054485">
    <property type="component" value="Unassembled WGS sequence"/>
</dbReference>
<dbReference type="AlphaFoldDB" id="A0A0D0A437"/>
<feature type="non-terminal residue" evidence="2">
    <location>
        <position position="430"/>
    </location>
</feature>
<name>A0A0D0A437_9AGAM</name>
<keyword evidence="3" id="KW-1185">Reference proteome</keyword>
<dbReference type="InParanoid" id="A0A0D0A437"/>
<proteinExistence type="predicted"/>
<feature type="region of interest" description="Disordered" evidence="1">
    <location>
        <begin position="399"/>
        <end position="430"/>
    </location>
</feature>